<evidence type="ECO:0000256" key="12">
    <source>
        <dbReference type="ARBA" id="ARBA00023012"/>
    </source>
</evidence>
<dbReference type="PROSITE" id="PS50885">
    <property type="entry name" value="HAMP"/>
    <property type="match status" value="1"/>
</dbReference>
<dbReference type="InterPro" id="IPR003661">
    <property type="entry name" value="HisK_dim/P_dom"/>
</dbReference>
<dbReference type="InterPro" id="IPR004358">
    <property type="entry name" value="Sig_transdc_His_kin-like_C"/>
</dbReference>
<comment type="subcellular location">
    <subcellularLocation>
        <location evidence="2">Cell membrane</location>
        <topology evidence="2">Multi-pass membrane protein</topology>
    </subcellularLocation>
</comment>
<dbReference type="Proteomes" id="UP000300879">
    <property type="component" value="Chromosome"/>
</dbReference>
<dbReference type="SUPFAM" id="SSF158472">
    <property type="entry name" value="HAMP domain-like"/>
    <property type="match status" value="1"/>
</dbReference>
<keyword evidence="12" id="KW-0902">Two-component regulatory system</keyword>
<dbReference type="SUPFAM" id="SSF55874">
    <property type="entry name" value="ATPase domain of HSP90 chaperone/DNA topoisomerase II/histidine kinase"/>
    <property type="match status" value="1"/>
</dbReference>
<dbReference type="CDD" id="cd00075">
    <property type="entry name" value="HATPase"/>
    <property type="match status" value="1"/>
</dbReference>
<dbReference type="AlphaFoldDB" id="A0A4P8XFU7"/>
<keyword evidence="11 15" id="KW-1133">Transmembrane helix</keyword>
<dbReference type="GO" id="GO:0000155">
    <property type="term" value="F:phosphorelay sensor kinase activity"/>
    <property type="evidence" value="ECO:0007669"/>
    <property type="project" value="InterPro"/>
</dbReference>
<dbReference type="EMBL" id="CP040396">
    <property type="protein sequence ID" value="QCT01327.1"/>
    <property type="molecule type" value="Genomic_DNA"/>
</dbReference>
<dbReference type="GO" id="GO:0005886">
    <property type="term" value="C:plasma membrane"/>
    <property type="evidence" value="ECO:0007669"/>
    <property type="project" value="UniProtKB-SubCell"/>
</dbReference>
<dbReference type="InterPro" id="IPR005467">
    <property type="entry name" value="His_kinase_dom"/>
</dbReference>
<evidence type="ECO:0000256" key="3">
    <source>
        <dbReference type="ARBA" id="ARBA00012438"/>
    </source>
</evidence>
<feature type="domain" description="HAMP" evidence="17">
    <location>
        <begin position="223"/>
        <end position="276"/>
    </location>
</feature>
<name>A0A4P8XFU7_9BACL</name>
<keyword evidence="5" id="KW-0597">Phosphoprotein</keyword>
<evidence type="ECO:0000256" key="9">
    <source>
        <dbReference type="ARBA" id="ARBA00022777"/>
    </source>
</evidence>
<evidence type="ECO:0000256" key="1">
    <source>
        <dbReference type="ARBA" id="ARBA00000085"/>
    </source>
</evidence>
<keyword evidence="10" id="KW-0067">ATP-binding</keyword>
<feature type="region of interest" description="Disordered" evidence="14">
    <location>
        <begin position="73"/>
        <end position="97"/>
    </location>
</feature>
<evidence type="ECO:0000259" key="17">
    <source>
        <dbReference type="PROSITE" id="PS50885"/>
    </source>
</evidence>
<evidence type="ECO:0000256" key="6">
    <source>
        <dbReference type="ARBA" id="ARBA00022679"/>
    </source>
</evidence>
<dbReference type="CDD" id="cd06225">
    <property type="entry name" value="HAMP"/>
    <property type="match status" value="1"/>
</dbReference>
<keyword evidence="7 15" id="KW-0812">Transmembrane</keyword>
<dbReference type="Gene3D" id="6.10.340.10">
    <property type="match status" value="1"/>
</dbReference>
<evidence type="ECO:0000313" key="18">
    <source>
        <dbReference type="EMBL" id="QCT01327.1"/>
    </source>
</evidence>
<keyword evidence="19" id="KW-1185">Reference proteome</keyword>
<accession>A0A4P8XFU7</accession>
<evidence type="ECO:0000256" key="13">
    <source>
        <dbReference type="ARBA" id="ARBA00023136"/>
    </source>
</evidence>
<dbReference type="Pfam" id="PF02518">
    <property type="entry name" value="HATPase_c"/>
    <property type="match status" value="1"/>
</dbReference>
<keyword evidence="8" id="KW-0547">Nucleotide-binding</keyword>
<proteinExistence type="predicted"/>
<keyword evidence="6" id="KW-0808">Transferase</keyword>
<dbReference type="FunFam" id="1.10.287.130:FF:000001">
    <property type="entry name" value="Two-component sensor histidine kinase"/>
    <property type="match status" value="1"/>
</dbReference>
<dbReference type="Gene3D" id="3.30.565.10">
    <property type="entry name" value="Histidine kinase-like ATPase, C-terminal domain"/>
    <property type="match status" value="1"/>
</dbReference>
<dbReference type="PANTHER" id="PTHR45436:SF5">
    <property type="entry name" value="SENSOR HISTIDINE KINASE TRCS"/>
    <property type="match status" value="1"/>
</dbReference>
<feature type="domain" description="Histidine kinase" evidence="16">
    <location>
        <begin position="291"/>
        <end position="505"/>
    </location>
</feature>
<evidence type="ECO:0000256" key="11">
    <source>
        <dbReference type="ARBA" id="ARBA00022989"/>
    </source>
</evidence>
<dbReference type="InterPro" id="IPR036890">
    <property type="entry name" value="HATPase_C_sf"/>
</dbReference>
<feature type="transmembrane region" description="Helical" evidence="15">
    <location>
        <begin position="200"/>
        <end position="222"/>
    </location>
</feature>
<keyword evidence="9 18" id="KW-0418">Kinase</keyword>
<evidence type="ECO:0000256" key="15">
    <source>
        <dbReference type="SAM" id="Phobius"/>
    </source>
</evidence>
<dbReference type="SMART" id="SM00387">
    <property type="entry name" value="HATPase_c"/>
    <property type="match status" value="1"/>
</dbReference>
<dbReference type="CDD" id="cd00082">
    <property type="entry name" value="HisKA"/>
    <property type="match status" value="1"/>
</dbReference>
<gene>
    <name evidence="18" type="ORF">E6C60_0604</name>
</gene>
<evidence type="ECO:0000256" key="7">
    <source>
        <dbReference type="ARBA" id="ARBA00022692"/>
    </source>
</evidence>
<feature type="transmembrane region" description="Helical" evidence="15">
    <location>
        <begin position="20"/>
        <end position="41"/>
    </location>
</feature>
<dbReference type="PRINTS" id="PR00344">
    <property type="entry name" value="BCTRLSENSOR"/>
</dbReference>
<dbReference type="Pfam" id="PF00512">
    <property type="entry name" value="HisKA"/>
    <property type="match status" value="1"/>
</dbReference>
<dbReference type="InterPro" id="IPR003660">
    <property type="entry name" value="HAMP_dom"/>
</dbReference>
<dbReference type="KEGG" id="palo:E6C60_0604"/>
<evidence type="ECO:0000256" key="14">
    <source>
        <dbReference type="SAM" id="MobiDB-lite"/>
    </source>
</evidence>
<evidence type="ECO:0000256" key="2">
    <source>
        <dbReference type="ARBA" id="ARBA00004651"/>
    </source>
</evidence>
<dbReference type="SMART" id="SM00388">
    <property type="entry name" value="HisKA"/>
    <property type="match status" value="1"/>
</dbReference>
<evidence type="ECO:0000256" key="5">
    <source>
        <dbReference type="ARBA" id="ARBA00022553"/>
    </source>
</evidence>
<evidence type="ECO:0000259" key="16">
    <source>
        <dbReference type="PROSITE" id="PS50109"/>
    </source>
</evidence>
<dbReference type="InterPro" id="IPR050428">
    <property type="entry name" value="TCS_sensor_his_kinase"/>
</dbReference>
<sequence>MRRYLQRLREGPRSLRYQLLSRSLLVLAVLLLMIGFVQYVLMRSVIYQNQADMMHAQLRSLSMDFREIWMTGGGSGGTGGEAPVPGGRSRNRETAEAAEPLNRRPLLLLPDTSLAWISREGQLQALRDHSYAPPQLGPEAYLALMSAETRLPELYRLVDGPDGTKQLVVFRLIGSPAQPQGLMQLGVSAAPLQDVIMRQLMTFGVLSLLALAGGVALYLPLLRRTLTPLDNMVAAVQRTGAQTLNEKFPASQGQVEIDRLAQSFNGMLERLEHSFRAEVEAKEGMRRFIADASHELRTPLTSIHGFLEVLLRGHVSPAQLEAALRSMHGESGRMKKLIEDLLLLARLDRSPGLELQTVNLAALIAEVEPSLTVLAGDRQTVFQLQKELISACDPDKFKQVLLNLFHNAVQHTDPSTGSITVKLIRTHNEAELSVWDNGSGILPDALPYVFDRFYRSDVSRARKSGGSGLGLAISRSIVEAHGGMIAVESTPGEGSVFRVRLALVQ</sequence>
<dbReference type="Pfam" id="PF00672">
    <property type="entry name" value="HAMP"/>
    <property type="match status" value="1"/>
</dbReference>
<dbReference type="OrthoDB" id="335833at2"/>
<dbReference type="EC" id="2.7.13.3" evidence="3"/>
<dbReference type="PROSITE" id="PS50109">
    <property type="entry name" value="HIS_KIN"/>
    <property type="match status" value="1"/>
</dbReference>
<dbReference type="InterPro" id="IPR003594">
    <property type="entry name" value="HATPase_dom"/>
</dbReference>
<reference evidence="18 19" key="1">
    <citation type="submission" date="2019-05" db="EMBL/GenBank/DDBJ databases">
        <authorList>
            <person name="Chen C."/>
        </authorList>
    </citation>
    <scope>NUCLEOTIDE SEQUENCE [LARGE SCALE GENOMIC DNA]</scope>
    <source>
        <strain evidence="18 19">HB172198</strain>
    </source>
</reference>
<keyword evidence="13 15" id="KW-0472">Membrane</keyword>
<evidence type="ECO:0000256" key="10">
    <source>
        <dbReference type="ARBA" id="ARBA00022840"/>
    </source>
</evidence>
<evidence type="ECO:0000256" key="8">
    <source>
        <dbReference type="ARBA" id="ARBA00022741"/>
    </source>
</evidence>
<dbReference type="PANTHER" id="PTHR45436">
    <property type="entry name" value="SENSOR HISTIDINE KINASE YKOH"/>
    <property type="match status" value="1"/>
</dbReference>
<dbReference type="Gene3D" id="1.10.287.130">
    <property type="match status" value="1"/>
</dbReference>
<organism evidence="18 19">
    <name type="scientific">Paenibacillus algicola</name>
    <dbReference type="NCBI Taxonomy" id="2565926"/>
    <lineage>
        <taxon>Bacteria</taxon>
        <taxon>Bacillati</taxon>
        <taxon>Bacillota</taxon>
        <taxon>Bacilli</taxon>
        <taxon>Bacillales</taxon>
        <taxon>Paenibacillaceae</taxon>
        <taxon>Paenibacillus</taxon>
    </lineage>
</organism>
<evidence type="ECO:0000256" key="4">
    <source>
        <dbReference type="ARBA" id="ARBA00022475"/>
    </source>
</evidence>
<dbReference type="SUPFAM" id="SSF47384">
    <property type="entry name" value="Homodimeric domain of signal transducing histidine kinase"/>
    <property type="match status" value="1"/>
</dbReference>
<keyword evidence="4" id="KW-1003">Cell membrane</keyword>
<dbReference type="InterPro" id="IPR036097">
    <property type="entry name" value="HisK_dim/P_sf"/>
</dbReference>
<protein>
    <recommendedName>
        <fullName evidence="3">histidine kinase</fullName>
        <ecNumber evidence="3">2.7.13.3</ecNumber>
    </recommendedName>
</protein>
<dbReference type="RefSeq" id="WP_138224437.1">
    <property type="nucleotide sequence ID" value="NZ_CP040396.1"/>
</dbReference>
<dbReference type="FunFam" id="3.30.565.10:FF:000006">
    <property type="entry name" value="Sensor histidine kinase WalK"/>
    <property type="match status" value="1"/>
</dbReference>
<comment type="catalytic activity">
    <reaction evidence="1">
        <text>ATP + protein L-histidine = ADP + protein N-phospho-L-histidine.</text>
        <dbReference type="EC" id="2.7.13.3"/>
    </reaction>
</comment>
<dbReference type="GO" id="GO:0005524">
    <property type="term" value="F:ATP binding"/>
    <property type="evidence" value="ECO:0007669"/>
    <property type="project" value="UniProtKB-KW"/>
</dbReference>
<evidence type="ECO:0000313" key="19">
    <source>
        <dbReference type="Proteomes" id="UP000300879"/>
    </source>
</evidence>
<dbReference type="SMART" id="SM00304">
    <property type="entry name" value="HAMP"/>
    <property type="match status" value="1"/>
</dbReference>